<proteinExistence type="predicted"/>
<dbReference type="NCBIfam" id="NF041518">
    <property type="entry name" value="choice_anch_Q"/>
    <property type="match status" value="1"/>
</dbReference>
<evidence type="ECO:0000256" key="1">
    <source>
        <dbReference type="SAM" id="SignalP"/>
    </source>
</evidence>
<keyword evidence="3" id="KW-1185">Reference proteome</keyword>
<dbReference type="PROSITE" id="PS51257">
    <property type="entry name" value="PROKAR_LIPOPROTEIN"/>
    <property type="match status" value="1"/>
</dbReference>
<sequence>MLLHRPLRAPIAAAILLGTLALAGCQTSEPRVPGHDTVLTSWVQAPARHTYVVDSVADAGPGTLRAAIAQANASPGTDQIVFRSASGLFQEPQTIKLASALPVITDHLSIDGYIDDMLWKPSGITLDGQQRHRILQVAPGVHARIAHLTLRNGKANTGGGLQNHGYSVLSAVLLRDNSADTTGGAIHNAGTLQLINSTLYNNSAGQRGGALYNNAALRITHATFDRNRSALGGALYSATFAVLQNSILARSHAAQDCYSEAELDSRANIIPLAINCGRVFTTDDPLLGELGGYNGPTHSIPVSSRSPAFNWADNSASTDETGQPLTWDQRGNGDPRFALGIADIGAFEVQPRVLFEVDTPSDEDLRGCTRAKSDCSLRGALQLLNHSDRHQRLGFDADVFNGGGEIRLQSPLPGVMKDLRIDAGCVGPVLLTGASKLLHAEGVKLEVINIESR</sequence>
<evidence type="ECO:0000313" key="2">
    <source>
        <dbReference type="EMBL" id="UTW12177.1"/>
    </source>
</evidence>
<protein>
    <submittedName>
        <fullName evidence="2">Uncharacterized protein</fullName>
    </submittedName>
</protein>
<dbReference type="InterPro" id="IPR011050">
    <property type="entry name" value="Pectin_lyase_fold/virulence"/>
</dbReference>
<organism evidence="2 3">
    <name type="scientific">Marinobacterium rhizophilum</name>
    <dbReference type="NCBI Taxonomy" id="420402"/>
    <lineage>
        <taxon>Bacteria</taxon>
        <taxon>Pseudomonadati</taxon>
        <taxon>Pseudomonadota</taxon>
        <taxon>Gammaproteobacteria</taxon>
        <taxon>Oceanospirillales</taxon>
        <taxon>Oceanospirillaceae</taxon>
        <taxon>Marinobacterium</taxon>
    </lineage>
</organism>
<dbReference type="InterPro" id="IPR059226">
    <property type="entry name" value="Choice_anch_Q_dom"/>
</dbReference>
<dbReference type="SUPFAM" id="SSF51126">
    <property type="entry name" value="Pectin lyase-like"/>
    <property type="match status" value="1"/>
</dbReference>
<keyword evidence="1" id="KW-0732">Signal</keyword>
<feature type="signal peptide" evidence="1">
    <location>
        <begin position="1"/>
        <end position="23"/>
    </location>
</feature>
<dbReference type="EMBL" id="CP073347">
    <property type="protein sequence ID" value="UTW12177.1"/>
    <property type="molecule type" value="Genomic_DNA"/>
</dbReference>
<name>A0ABY5HIH9_9GAMM</name>
<gene>
    <name evidence="2" type="ORF">KDW95_00335</name>
</gene>
<reference evidence="2" key="1">
    <citation type="submission" date="2021-04" db="EMBL/GenBank/DDBJ databases">
        <title>Oceanospirillales bacteria with DddD are important DMSP degraders in coastal seawater.</title>
        <authorList>
            <person name="Liu J."/>
        </authorList>
    </citation>
    <scope>NUCLEOTIDE SEQUENCE</scope>
    <source>
        <strain evidence="2">D13-1</strain>
    </source>
</reference>
<accession>A0ABY5HIH9</accession>
<feature type="chain" id="PRO_5045896933" evidence="1">
    <location>
        <begin position="24"/>
        <end position="453"/>
    </location>
</feature>
<dbReference type="Proteomes" id="UP001058461">
    <property type="component" value="Chromosome"/>
</dbReference>
<evidence type="ECO:0000313" key="3">
    <source>
        <dbReference type="Proteomes" id="UP001058461"/>
    </source>
</evidence>
<dbReference type="RefSeq" id="WP_255854236.1">
    <property type="nucleotide sequence ID" value="NZ_CP073347.1"/>
</dbReference>